<dbReference type="EMBL" id="CP042265">
    <property type="protein sequence ID" value="QDY71548.1"/>
    <property type="molecule type" value="Genomic_DNA"/>
</dbReference>
<dbReference type="RefSeq" id="WP_146366962.1">
    <property type="nucleotide sequence ID" value="NZ_CP042265.1"/>
</dbReference>
<name>A0A5B8J4B6_9RHOB</name>
<dbReference type="EC" id="6.2.1.3" evidence="5"/>
<protein>
    <recommendedName>
        <fullName evidence="6">Long-chain-fatty-acid--CoA ligase</fullName>
        <ecNumber evidence="5">6.2.1.3</ecNumber>
    </recommendedName>
    <alternativeName>
        <fullName evidence="7">Long-chain acyl-CoA synthetase</fullName>
    </alternativeName>
</protein>
<proteinExistence type="predicted"/>
<keyword evidence="3 10" id="KW-0436">Ligase</keyword>
<dbReference type="PROSITE" id="PS00455">
    <property type="entry name" value="AMP_BINDING"/>
    <property type="match status" value="1"/>
</dbReference>
<dbReference type="AlphaFoldDB" id="A0A5B8J4B6"/>
<dbReference type="InterPro" id="IPR025110">
    <property type="entry name" value="AMP-bd_C"/>
</dbReference>
<evidence type="ECO:0000256" key="6">
    <source>
        <dbReference type="ARBA" id="ARBA00039545"/>
    </source>
</evidence>
<dbReference type="PANTHER" id="PTHR43767">
    <property type="entry name" value="LONG-CHAIN-FATTY-ACID--COA LIGASE"/>
    <property type="match status" value="1"/>
</dbReference>
<dbReference type="InterPro" id="IPR042099">
    <property type="entry name" value="ANL_N_sf"/>
</dbReference>
<feature type="domain" description="AMP-dependent synthetase/ligase" evidence="8">
    <location>
        <begin position="86"/>
        <end position="291"/>
    </location>
</feature>
<feature type="domain" description="AMP-binding enzyme C-terminal" evidence="9">
    <location>
        <begin position="357"/>
        <end position="434"/>
    </location>
</feature>
<evidence type="ECO:0000313" key="10">
    <source>
        <dbReference type="EMBL" id="QDY71548.1"/>
    </source>
</evidence>
<dbReference type="Pfam" id="PF13193">
    <property type="entry name" value="AMP-binding_C"/>
    <property type="match status" value="1"/>
</dbReference>
<evidence type="ECO:0000259" key="9">
    <source>
        <dbReference type="Pfam" id="PF13193"/>
    </source>
</evidence>
<dbReference type="GO" id="GO:0016020">
    <property type="term" value="C:membrane"/>
    <property type="evidence" value="ECO:0007669"/>
    <property type="project" value="UniProtKB-SubCell"/>
</dbReference>
<evidence type="ECO:0000313" key="11">
    <source>
        <dbReference type="Proteomes" id="UP000318483"/>
    </source>
</evidence>
<dbReference type="Pfam" id="PF00501">
    <property type="entry name" value="AMP-binding"/>
    <property type="match status" value="1"/>
</dbReference>
<comment type="pathway">
    <text evidence="2">Lipid metabolism; fatty acid beta-oxidation.</text>
</comment>
<organism evidence="10 11">
    <name type="scientific">Qingshengfaniella alkalisoli</name>
    <dbReference type="NCBI Taxonomy" id="2599296"/>
    <lineage>
        <taxon>Bacteria</taxon>
        <taxon>Pseudomonadati</taxon>
        <taxon>Pseudomonadota</taxon>
        <taxon>Alphaproteobacteria</taxon>
        <taxon>Rhodobacterales</taxon>
        <taxon>Paracoccaceae</taxon>
        <taxon>Qingshengfaniella</taxon>
    </lineage>
</organism>
<evidence type="ECO:0000256" key="5">
    <source>
        <dbReference type="ARBA" id="ARBA00026121"/>
    </source>
</evidence>
<dbReference type="Gene3D" id="3.40.50.12780">
    <property type="entry name" value="N-terminal domain of ligase-like"/>
    <property type="match status" value="1"/>
</dbReference>
<geneLocation type="plasmid" evidence="10 11">
    <name>unnamed4</name>
</geneLocation>
<evidence type="ECO:0000256" key="4">
    <source>
        <dbReference type="ARBA" id="ARBA00023136"/>
    </source>
</evidence>
<comment type="subcellular location">
    <subcellularLocation>
        <location evidence="1">Membrane</location>
        <topology evidence="1">Peripheral membrane protein</topology>
    </subcellularLocation>
</comment>
<sequence>MLRSRLAGRPAEDLLAVTSTDRVTAGEVLGSGPARDMASDAVVLVSVEDPVALVRLLVALDGAVAGLLLVSTSQPPEIVTQLSEIAGCSVTVTDRTDLDGARTVADALGPLRAEAVQTRWMMTTSGTTGVPKIVPHTLDSLSRSVKDKAVNSPAVWGLVYELTRFAGLQVALQSLLGGGTLAAVDRHAPLAEQVAFLTAQGCTHLSATPTLWRRLLMAPGIEALPLRQVTLGGEIADQPVLDALATRFPRARLTHIYASTEAGVGFAVKDGRAGFPLSLCADEPGDVGIRIANDMLWLRPPGGHRPRYLGGQGIEIDADGFVNTGDRLDVTDDRALFLGRDSGVVNVGGVKVYPERVEHTIAEVDGVGLVAVTAKKSPITGALLIATVVPAAPDTDTDELKNRIQSHCRATLEREATPARIQFAETLPTNAAGKIKRS</sequence>
<dbReference type="InterPro" id="IPR020845">
    <property type="entry name" value="AMP-binding_CS"/>
</dbReference>
<keyword evidence="10" id="KW-0614">Plasmid</keyword>
<accession>A0A5B8J4B6</accession>
<evidence type="ECO:0000256" key="1">
    <source>
        <dbReference type="ARBA" id="ARBA00004170"/>
    </source>
</evidence>
<dbReference type="KEGG" id="lit:FPZ52_17900"/>
<dbReference type="Proteomes" id="UP000318483">
    <property type="component" value="Plasmid unnamed4"/>
</dbReference>
<dbReference type="InterPro" id="IPR050237">
    <property type="entry name" value="ATP-dep_AMP-bd_enzyme"/>
</dbReference>
<evidence type="ECO:0000259" key="8">
    <source>
        <dbReference type="Pfam" id="PF00501"/>
    </source>
</evidence>
<dbReference type="InterPro" id="IPR045851">
    <property type="entry name" value="AMP-bd_C_sf"/>
</dbReference>
<evidence type="ECO:0000256" key="7">
    <source>
        <dbReference type="ARBA" id="ARBA00042773"/>
    </source>
</evidence>
<evidence type="ECO:0000256" key="2">
    <source>
        <dbReference type="ARBA" id="ARBA00005005"/>
    </source>
</evidence>
<dbReference type="PANTHER" id="PTHR43767:SF8">
    <property type="entry name" value="LONG-CHAIN-FATTY-ACID--COA LIGASE"/>
    <property type="match status" value="1"/>
</dbReference>
<gene>
    <name evidence="10" type="ORF">FPZ52_17900</name>
</gene>
<dbReference type="OrthoDB" id="7055148at2"/>
<keyword evidence="11" id="KW-1185">Reference proteome</keyword>
<evidence type="ECO:0000256" key="3">
    <source>
        <dbReference type="ARBA" id="ARBA00022598"/>
    </source>
</evidence>
<dbReference type="InterPro" id="IPR000873">
    <property type="entry name" value="AMP-dep_synth/lig_dom"/>
</dbReference>
<reference evidence="10 11" key="1">
    <citation type="submission" date="2019-07" db="EMBL/GenBank/DDBJ databases">
        <title>Litoreibacter alkalisoli sp. nov., isolated from saline-alkaline soil.</title>
        <authorList>
            <person name="Wang S."/>
            <person name="Xu L."/>
            <person name="Xing Y.-T."/>
            <person name="Sun J.-Q."/>
        </authorList>
    </citation>
    <scope>NUCLEOTIDE SEQUENCE [LARGE SCALE GENOMIC DNA]</scope>
    <source>
        <strain evidence="10 11">LN3S51</strain>
        <plasmid evidence="10 11">unnamed4</plasmid>
    </source>
</reference>
<dbReference type="GO" id="GO:0004467">
    <property type="term" value="F:long-chain fatty acid-CoA ligase activity"/>
    <property type="evidence" value="ECO:0007669"/>
    <property type="project" value="UniProtKB-EC"/>
</dbReference>
<dbReference type="SUPFAM" id="SSF56801">
    <property type="entry name" value="Acetyl-CoA synthetase-like"/>
    <property type="match status" value="1"/>
</dbReference>
<keyword evidence="4" id="KW-0472">Membrane</keyword>
<dbReference type="Gene3D" id="3.30.300.30">
    <property type="match status" value="1"/>
</dbReference>